<dbReference type="AlphaFoldDB" id="A0A136Q4Z5"/>
<feature type="transmembrane region" description="Helical" evidence="1">
    <location>
        <begin position="151"/>
        <end position="174"/>
    </location>
</feature>
<dbReference type="EMBL" id="LSZW01000057">
    <property type="protein sequence ID" value="KXK65741.1"/>
    <property type="molecule type" value="Genomic_DNA"/>
</dbReference>
<dbReference type="GO" id="GO:0005886">
    <property type="term" value="C:plasma membrane"/>
    <property type="evidence" value="ECO:0007669"/>
    <property type="project" value="TreeGrafter"/>
</dbReference>
<feature type="transmembrane region" description="Helical" evidence="1">
    <location>
        <begin position="120"/>
        <end position="139"/>
    </location>
</feature>
<sequence>MVAAYWNGCFSSICCINNPYKKQEGEIMNSESWKSREMIRLILSIVLLIIGLILLGAPTFAMEVIVVIIGIVVLAYGVIQLLINLSKRNRGDANAGLAIPVIAIIIGILLIIFRGGVANVILPFIIGVWAVITGVMSLMEASQVKDFSPGAWKVALISGLAELVLGIIMIVGIIAGSNALGVLLGVCLTIYGILSIVEWGIVASAKK</sequence>
<dbReference type="STRING" id="626937.HMPREF3293_01463"/>
<gene>
    <name evidence="2" type="ORF">HMPREF3293_01463</name>
</gene>
<accession>A0A136Q4Z5</accession>
<name>A0A136Q4Z5_9FIRM</name>
<dbReference type="PANTHER" id="PTHR34989">
    <property type="entry name" value="PROTEIN HDED"/>
    <property type="match status" value="1"/>
</dbReference>
<evidence type="ECO:0000313" key="3">
    <source>
        <dbReference type="Proteomes" id="UP000070366"/>
    </source>
</evidence>
<dbReference type="Pfam" id="PF03729">
    <property type="entry name" value="DUF308"/>
    <property type="match status" value="1"/>
</dbReference>
<evidence type="ECO:0000313" key="2">
    <source>
        <dbReference type="EMBL" id="KXK65741.1"/>
    </source>
</evidence>
<dbReference type="InterPro" id="IPR052712">
    <property type="entry name" value="Acid_resist_chaperone_HdeD"/>
</dbReference>
<feature type="transmembrane region" description="Helical" evidence="1">
    <location>
        <begin position="180"/>
        <end position="202"/>
    </location>
</feature>
<dbReference type="PANTHER" id="PTHR34989:SF1">
    <property type="entry name" value="PROTEIN HDED"/>
    <property type="match status" value="1"/>
</dbReference>
<reference evidence="2 3" key="1">
    <citation type="submission" date="2016-02" db="EMBL/GenBank/DDBJ databases">
        <authorList>
            <person name="Wen L."/>
            <person name="He K."/>
            <person name="Yang H."/>
        </authorList>
    </citation>
    <scope>NUCLEOTIDE SEQUENCE [LARGE SCALE GENOMIC DNA]</scope>
    <source>
        <strain evidence="2 3">DSM 22607</strain>
    </source>
</reference>
<dbReference type="KEGG" id="cmiu:B1H56_11870"/>
<dbReference type="OrthoDB" id="2087669at2"/>
<evidence type="ECO:0000256" key="1">
    <source>
        <dbReference type="SAM" id="Phobius"/>
    </source>
</evidence>
<keyword evidence="1" id="KW-0812">Transmembrane</keyword>
<proteinExistence type="predicted"/>
<feature type="transmembrane region" description="Helical" evidence="1">
    <location>
        <begin position="95"/>
        <end position="114"/>
    </location>
</feature>
<keyword evidence="1" id="KW-0472">Membrane</keyword>
<keyword evidence="1" id="KW-1133">Transmembrane helix</keyword>
<organism evidence="2 3">
    <name type="scientific">Christensenella minuta</name>
    <dbReference type="NCBI Taxonomy" id="626937"/>
    <lineage>
        <taxon>Bacteria</taxon>
        <taxon>Bacillati</taxon>
        <taxon>Bacillota</taxon>
        <taxon>Clostridia</taxon>
        <taxon>Christensenellales</taxon>
        <taxon>Christensenellaceae</taxon>
        <taxon>Christensenella</taxon>
    </lineage>
</organism>
<evidence type="ECO:0008006" key="4">
    <source>
        <dbReference type="Google" id="ProtNLM"/>
    </source>
</evidence>
<dbReference type="InterPro" id="IPR005325">
    <property type="entry name" value="DUF308_memb"/>
</dbReference>
<dbReference type="Proteomes" id="UP000070366">
    <property type="component" value="Unassembled WGS sequence"/>
</dbReference>
<keyword evidence="3" id="KW-1185">Reference proteome</keyword>
<feature type="transmembrane region" description="Helical" evidence="1">
    <location>
        <begin position="64"/>
        <end position="83"/>
    </location>
</feature>
<protein>
    <recommendedName>
        <fullName evidence="4">Acid-resistance membrane protein</fullName>
    </recommendedName>
</protein>
<comment type="caution">
    <text evidence="2">The sequence shown here is derived from an EMBL/GenBank/DDBJ whole genome shotgun (WGS) entry which is preliminary data.</text>
</comment>
<feature type="transmembrane region" description="Helical" evidence="1">
    <location>
        <begin position="38"/>
        <end position="58"/>
    </location>
</feature>